<sequence>TVRGFEDELRAAGAVVDIERRIPELYQIRPDGSICQAKRYGDAVHSVAVEAGGRVSEDAATVIVEFAAASRLHGRPLQSGRRDTTACAFGERISTIVMLGCARATLA</sequence>
<name>A0ABN9U343_9DINO</name>
<keyword evidence="2" id="KW-1185">Reference proteome</keyword>
<gene>
    <name evidence="1" type="ORF">PCOR1329_LOCUS44658</name>
</gene>
<feature type="non-terminal residue" evidence="1">
    <location>
        <position position="1"/>
    </location>
</feature>
<dbReference type="Proteomes" id="UP001189429">
    <property type="component" value="Unassembled WGS sequence"/>
</dbReference>
<organism evidence="1 2">
    <name type="scientific">Prorocentrum cordatum</name>
    <dbReference type="NCBI Taxonomy" id="2364126"/>
    <lineage>
        <taxon>Eukaryota</taxon>
        <taxon>Sar</taxon>
        <taxon>Alveolata</taxon>
        <taxon>Dinophyceae</taxon>
        <taxon>Prorocentrales</taxon>
        <taxon>Prorocentraceae</taxon>
        <taxon>Prorocentrum</taxon>
    </lineage>
</organism>
<evidence type="ECO:0000313" key="1">
    <source>
        <dbReference type="EMBL" id="CAK0853051.1"/>
    </source>
</evidence>
<protein>
    <submittedName>
        <fullName evidence="1">Uncharacterized protein</fullName>
    </submittedName>
</protein>
<evidence type="ECO:0000313" key="2">
    <source>
        <dbReference type="Proteomes" id="UP001189429"/>
    </source>
</evidence>
<feature type="non-terminal residue" evidence="1">
    <location>
        <position position="107"/>
    </location>
</feature>
<accession>A0ABN9U343</accession>
<reference evidence="1" key="1">
    <citation type="submission" date="2023-10" db="EMBL/GenBank/DDBJ databases">
        <authorList>
            <person name="Chen Y."/>
            <person name="Shah S."/>
            <person name="Dougan E. K."/>
            <person name="Thang M."/>
            <person name="Chan C."/>
        </authorList>
    </citation>
    <scope>NUCLEOTIDE SEQUENCE [LARGE SCALE GENOMIC DNA]</scope>
</reference>
<proteinExistence type="predicted"/>
<comment type="caution">
    <text evidence="1">The sequence shown here is derived from an EMBL/GenBank/DDBJ whole genome shotgun (WGS) entry which is preliminary data.</text>
</comment>
<dbReference type="EMBL" id="CAUYUJ010015369">
    <property type="protein sequence ID" value="CAK0853051.1"/>
    <property type="molecule type" value="Genomic_DNA"/>
</dbReference>